<reference evidence="2" key="1">
    <citation type="journal article" date="2012" name="Mol. Plant Microbe Interact.">
        <title>A highly conserved effector in Fusarium oxysporum is required for full virulence on Arabidopsis.</title>
        <authorList>
            <person name="Thatcher L.F."/>
            <person name="Gardiner D.M."/>
            <person name="Kazan K."/>
            <person name="Manners J."/>
        </authorList>
    </citation>
    <scope>NUCLEOTIDE SEQUENCE [LARGE SCALE GENOMIC DNA]</scope>
    <source>
        <strain evidence="2">Fo5176</strain>
    </source>
</reference>
<dbReference type="STRING" id="660025.F9GE71"/>
<organism evidence="2">
    <name type="scientific">Fusarium oxysporum (strain Fo5176)</name>
    <name type="common">Fusarium vascular wilt</name>
    <dbReference type="NCBI Taxonomy" id="660025"/>
    <lineage>
        <taxon>Eukaryota</taxon>
        <taxon>Fungi</taxon>
        <taxon>Dikarya</taxon>
        <taxon>Ascomycota</taxon>
        <taxon>Pezizomycotina</taxon>
        <taxon>Sordariomycetes</taxon>
        <taxon>Hypocreomycetidae</taxon>
        <taxon>Hypocreales</taxon>
        <taxon>Nectriaceae</taxon>
        <taxon>Fusarium</taxon>
        <taxon>Fusarium oxysporum species complex</taxon>
    </lineage>
</organism>
<protein>
    <submittedName>
        <fullName evidence="2">Uncharacterized protein</fullName>
    </submittedName>
</protein>
<evidence type="ECO:0000313" key="2">
    <source>
        <dbReference type="EMBL" id="EGU72535.1"/>
    </source>
</evidence>
<proteinExistence type="predicted"/>
<dbReference type="AlphaFoldDB" id="F9GE71"/>
<accession>F9GE71</accession>
<feature type="region of interest" description="Disordered" evidence="1">
    <location>
        <begin position="57"/>
        <end position="78"/>
    </location>
</feature>
<evidence type="ECO:0000256" key="1">
    <source>
        <dbReference type="SAM" id="MobiDB-lite"/>
    </source>
</evidence>
<gene>
    <name evidence="2" type="ORF">FOXB_16955</name>
</gene>
<dbReference type="EMBL" id="AFQF01006085">
    <property type="protein sequence ID" value="EGU72535.1"/>
    <property type="molecule type" value="Genomic_DNA"/>
</dbReference>
<sequence>MTNHREQAEELLAKFFPPLPDNVDDQGSRQQRAPLVMPKLSAEEAERRLCSSRPITLARANSDQQNNPSCSYKHTSSQDGHVIDGNGGAIAFVDTYTAWVSGPMAQSNQGGIQAIIDKALDWERRSGAIVEAEKMAIIHFTRYRGRIDSEPFTIKGEMTVPRDIVKVLGVIMDLRLHCKQNTAKAIELKRLTGVAPSTTRQPFTAIVAPVVDYASNVWMYGCNTISSYAIHECKG</sequence>
<comment type="caution">
    <text evidence="2">The sequence shown here is derived from an EMBL/GenBank/DDBJ whole genome shotgun (WGS) entry which is preliminary data.</text>
</comment>
<name>F9GE71_FUSOF</name>
<feature type="compositionally biased region" description="Polar residues" evidence="1">
    <location>
        <begin position="59"/>
        <end position="78"/>
    </location>
</feature>